<proteinExistence type="predicted"/>
<keyword evidence="2" id="KW-1185">Reference proteome</keyword>
<sequence length="64" mass="6935">MTRPQLPHPARTIGRRRRCPAGIRYRTKALALAALHGHVGDSGQEAVPCGLGCGGWHHQRRSSA</sequence>
<dbReference type="EMBL" id="JACMSF010000015">
    <property type="protein sequence ID" value="MBC2903174.1"/>
    <property type="molecule type" value="Genomic_DNA"/>
</dbReference>
<accession>A0A7X1M9E1</accession>
<evidence type="ECO:0000313" key="2">
    <source>
        <dbReference type="Proteomes" id="UP000584670"/>
    </source>
</evidence>
<dbReference type="RefSeq" id="WP_186283061.1">
    <property type="nucleotide sequence ID" value="NZ_JACMSF010000015.1"/>
</dbReference>
<evidence type="ECO:0000313" key="1">
    <source>
        <dbReference type="EMBL" id="MBC2903174.1"/>
    </source>
</evidence>
<protein>
    <submittedName>
        <fullName evidence="1">Uncharacterized protein</fullName>
    </submittedName>
</protein>
<reference evidence="1 2" key="1">
    <citation type="submission" date="2020-08" db="EMBL/GenBank/DDBJ databases">
        <title>Streptomyces sp. PSKA01 genome sequencing and assembly.</title>
        <authorList>
            <person name="Mandal S."/>
            <person name="Maiti P.K."/>
            <person name="Das P."/>
        </authorList>
    </citation>
    <scope>NUCLEOTIDE SEQUENCE [LARGE SCALE GENOMIC DNA]</scope>
    <source>
        <strain evidence="1 2">PSKA01</strain>
    </source>
</reference>
<gene>
    <name evidence="1" type="ORF">H4N64_16465</name>
</gene>
<dbReference type="Proteomes" id="UP000584670">
    <property type="component" value="Unassembled WGS sequence"/>
</dbReference>
<organism evidence="1 2">
    <name type="scientific">Streptomyces cupreus</name>
    <dbReference type="NCBI Taxonomy" id="2759956"/>
    <lineage>
        <taxon>Bacteria</taxon>
        <taxon>Bacillati</taxon>
        <taxon>Actinomycetota</taxon>
        <taxon>Actinomycetes</taxon>
        <taxon>Kitasatosporales</taxon>
        <taxon>Streptomycetaceae</taxon>
        <taxon>Streptomyces</taxon>
    </lineage>
</organism>
<dbReference type="AlphaFoldDB" id="A0A7X1M9E1"/>
<comment type="caution">
    <text evidence="1">The sequence shown here is derived from an EMBL/GenBank/DDBJ whole genome shotgun (WGS) entry which is preliminary data.</text>
</comment>
<name>A0A7X1M9E1_9ACTN</name>